<dbReference type="Proteomes" id="UP001148312">
    <property type="component" value="Unassembled WGS sequence"/>
</dbReference>
<evidence type="ECO:0000313" key="2">
    <source>
        <dbReference type="EMBL" id="KAJ5475531.1"/>
    </source>
</evidence>
<dbReference type="AlphaFoldDB" id="A0A9W9WUF2"/>
<organism evidence="2 3">
    <name type="scientific">Penicillium diatomitis</name>
    <dbReference type="NCBI Taxonomy" id="2819901"/>
    <lineage>
        <taxon>Eukaryota</taxon>
        <taxon>Fungi</taxon>
        <taxon>Dikarya</taxon>
        <taxon>Ascomycota</taxon>
        <taxon>Pezizomycotina</taxon>
        <taxon>Eurotiomycetes</taxon>
        <taxon>Eurotiomycetidae</taxon>
        <taxon>Eurotiales</taxon>
        <taxon>Aspergillaceae</taxon>
        <taxon>Penicillium</taxon>
    </lineage>
</organism>
<sequence>MTESSSVTGGRSPGSRETGRDTAKTESNRRRRGEERLPQKPQNDHRATLLQPHHATETELPYVTESPFKSAPAGSWWEESLLLVQQFFFLLSLRSSLPFDPVPVQLHPLPLIQFEK</sequence>
<reference evidence="2" key="2">
    <citation type="journal article" date="2023" name="IMA Fungus">
        <title>Comparative genomic study of the Penicillium genus elucidates a diverse pangenome and 15 lateral gene transfer events.</title>
        <authorList>
            <person name="Petersen C."/>
            <person name="Sorensen T."/>
            <person name="Nielsen M.R."/>
            <person name="Sondergaard T.E."/>
            <person name="Sorensen J.L."/>
            <person name="Fitzpatrick D.A."/>
            <person name="Frisvad J.C."/>
            <person name="Nielsen K.L."/>
        </authorList>
    </citation>
    <scope>NUCLEOTIDE SEQUENCE</scope>
    <source>
        <strain evidence="2">IBT 30728</strain>
    </source>
</reference>
<evidence type="ECO:0000313" key="3">
    <source>
        <dbReference type="Proteomes" id="UP001148312"/>
    </source>
</evidence>
<comment type="caution">
    <text evidence="2">The sequence shown here is derived from an EMBL/GenBank/DDBJ whole genome shotgun (WGS) entry which is preliminary data.</text>
</comment>
<dbReference type="GeneID" id="81627668"/>
<dbReference type="EMBL" id="JAPWDQ010000011">
    <property type="protein sequence ID" value="KAJ5475531.1"/>
    <property type="molecule type" value="Genomic_DNA"/>
</dbReference>
<evidence type="ECO:0000256" key="1">
    <source>
        <dbReference type="SAM" id="MobiDB-lite"/>
    </source>
</evidence>
<proteinExistence type="predicted"/>
<gene>
    <name evidence="2" type="ORF">N7539_007818</name>
</gene>
<dbReference type="RefSeq" id="XP_056787284.1">
    <property type="nucleotide sequence ID" value="XM_056937419.1"/>
</dbReference>
<feature type="region of interest" description="Disordered" evidence="1">
    <location>
        <begin position="1"/>
        <end position="63"/>
    </location>
</feature>
<reference evidence="2" key="1">
    <citation type="submission" date="2022-12" db="EMBL/GenBank/DDBJ databases">
        <authorList>
            <person name="Petersen C."/>
        </authorList>
    </citation>
    <scope>NUCLEOTIDE SEQUENCE</scope>
    <source>
        <strain evidence="2">IBT 30728</strain>
    </source>
</reference>
<keyword evidence="3" id="KW-1185">Reference proteome</keyword>
<protein>
    <submittedName>
        <fullName evidence="2">Uncharacterized protein</fullName>
    </submittedName>
</protein>
<feature type="compositionally biased region" description="Basic and acidic residues" evidence="1">
    <location>
        <begin position="17"/>
        <end position="47"/>
    </location>
</feature>
<name>A0A9W9WUF2_9EURO</name>
<accession>A0A9W9WUF2</accession>